<organism evidence="15 16">
    <name type="scientific">Oceanidesulfovibrio indonesiensis</name>
    <dbReference type="NCBI Taxonomy" id="54767"/>
    <lineage>
        <taxon>Bacteria</taxon>
        <taxon>Pseudomonadati</taxon>
        <taxon>Thermodesulfobacteriota</taxon>
        <taxon>Desulfovibrionia</taxon>
        <taxon>Desulfovibrionales</taxon>
        <taxon>Desulfovibrionaceae</taxon>
        <taxon>Oceanidesulfovibrio</taxon>
    </lineage>
</organism>
<gene>
    <name evidence="10 15" type="primary">rpe</name>
    <name evidence="15" type="ORF">DPQ33_08130</name>
</gene>
<evidence type="ECO:0000313" key="15">
    <source>
        <dbReference type="EMBL" id="TVM17601.1"/>
    </source>
</evidence>
<evidence type="ECO:0000256" key="14">
    <source>
        <dbReference type="PIRSR" id="PIRSR001461-3"/>
    </source>
</evidence>
<dbReference type="SUPFAM" id="SSF51366">
    <property type="entry name" value="Ribulose-phoshate binding barrel"/>
    <property type="match status" value="1"/>
</dbReference>
<dbReference type="GO" id="GO:0046872">
    <property type="term" value="F:metal ion binding"/>
    <property type="evidence" value="ECO:0007669"/>
    <property type="project" value="UniProtKB-UniRule"/>
</dbReference>
<dbReference type="GO" id="GO:0004750">
    <property type="term" value="F:D-ribulose-phosphate 3-epimerase activity"/>
    <property type="evidence" value="ECO:0007669"/>
    <property type="project" value="UniProtKB-UniRule"/>
</dbReference>
<comment type="cofactor">
    <cofactor evidence="5">
        <name>Fe(2+)</name>
        <dbReference type="ChEBI" id="CHEBI:29033"/>
    </cofactor>
</comment>
<evidence type="ECO:0000256" key="12">
    <source>
        <dbReference type="PIRSR" id="PIRSR001461-1"/>
    </source>
</evidence>
<name>A0A7M3MF09_9BACT</name>
<comment type="cofactor">
    <cofactor evidence="10 13">
        <name>a divalent metal cation</name>
        <dbReference type="ChEBI" id="CHEBI:60240"/>
    </cofactor>
    <text evidence="10 13">Binds 1 divalent metal cation per subunit.</text>
</comment>
<comment type="cofactor">
    <cofactor evidence="2">
        <name>Mn(2+)</name>
        <dbReference type="ChEBI" id="CHEBI:29035"/>
    </cofactor>
</comment>
<evidence type="ECO:0000256" key="11">
    <source>
        <dbReference type="PIRNR" id="PIRNR001461"/>
    </source>
</evidence>
<dbReference type="EMBL" id="QMIE01000006">
    <property type="protein sequence ID" value="TVM17601.1"/>
    <property type="molecule type" value="Genomic_DNA"/>
</dbReference>
<feature type="binding site" evidence="10 13">
    <location>
        <position position="74"/>
    </location>
    <ligand>
        <name>a divalent metal cation</name>
        <dbReference type="ChEBI" id="CHEBI:60240"/>
    </ligand>
</feature>
<dbReference type="FunFam" id="3.20.20.70:FF:000004">
    <property type="entry name" value="Ribulose-phosphate 3-epimerase"/>
    <property type="match status" value="1"/>
</dbReference>
<dbReference type="PROSITE" id="PS01086">
    <property type="entry name" value="RIBUL_P_3_EPIMER_2"/>
    <property type="match status" value="1"/>
</dbReference>
<comment type="pathway">
    <text evidence="10">Carbohydrate degradation.</text>
</comment>
<dbReference type="AlphaFoldDB" id="A0A7M3MF09"/>
<accession>A0A7M3MF09</accession>
<feature type="binding site" evidence="10 14">
    <location>
        <position position="74"/>
    </location>
    <ligand>
        <name>substrate</name>
    </ligand>
</feature>
<dbReference type="InterPro" id="IPR026019">
    <property type="entry name" value="Ribul_P_3_epim"/>
</dbReference>
<reference evidence="15 16" key="1">
    <citation type="submission" date="2018-06" db="EMBL/GenBank/DDBJ databases">
        <title>Complete genome of Desulfovibrio indonesiensis P37SLT.</title>
        <authorList>
            <person name="Crispim J.S."/>
            <person name="Vidigal P.M.P."/>
            <person name="Silva L.C.F."/>
            <person name="Laguardia C.N."/>
            <person name="Araujo L.C."/>
            <person name="Dias R.S."/>
            <person name="Sousa M.P."/>
            <person name="Paula S.O."/>
            <person name="Silva C."/>
        </authorList>
    </citation>
    <scope>NUCLEOTIDE SEQUENCE [LARGE SCALE GENOMIC DNA]</scope>
    <source>
        <strain evidence="15 16">P37SLT</strain>
    </source>
</reference>
<keyword evidence="13" id="KW-0464">Manganese</keyword>
<comment type="catalytic activity">
    <reaction evidence="1 10 11">
        <text>D-ribulose 5-phosphate = D-xylulose 5-phosphate</text>
        <dbReference type="Rhea" id="RHEA:13677"/>
        <dbReference type="ChEBI" id="CHEBI:57737"/>
        <dbReference type="ChEBI" id="CHEBI:58121"/>
        <dbReference type="EC" id="5.1.3.1"/>
    </reaction>
</comment>
<feature type="active site" description="Proton donor" evidence="10 12">
    <location>
        <position position="183"/>
    </location>
</feature>
<protein>
    <recommendedName>
        <fullName evidence="7 10">Ribulose-phosphate 3-epimerase</fullName>
        <ecNumber evidence="7 10">5.1.3.1</ecNumber>
    </recommendedName>
</protein>
<dbReference type="InterPro" id="IPR011060">
    <property type="entry name" value="RibuloseP-bd_barrel"/>
</dbReference>
<keyword evidence="16" id="KW-1185">Reference proteome</keyword>
<feature type="active site" description="Proton acceptor" evidence="10 12">
    <location>
        <position position="43"/>
    </location>
</feature>
<keyword evidence="8 10" id="KW-0479">Metal-binding</keyword>
<dbReference type="OrthoDB" id="1645589at2"/>
<comment type="similarity">
    <text evidence="6 10 11">Belongs to the ribulose-phosphate 3-epimerase family.</text>
</comment>
<comment type="caution">
    <text evidence="15">The sequence shown here is derived from an EMBL/GenBank/DDBJ whole genome shotgun (WGS) entry which is preliminary data.</text>
</comment>
<dbReference type="NCBIfam" id="NF004076">
    <property type="entry name" value="PRK05581.1-4"/>
    <property type="match status" value="1"/>
</dbReference>
<evidence type="ECO:0000256" key="1">
    <source>
        <dbReference type="ARBA" id="ARBA00001782"/>
    </source>
</evidence>
<dbReference type="InterPro" id="IPR013785">
    <property type="entry name" value="Aldolase_TIM"/>
</dbReference>
<proteinExistence type="inferred from homology"/>
<evidence type="ECO:0000256" key="10">
    <source>
        <dbReference type="HAMAP-Rule" id="MF_02227"/>
    </source>
</evidence>
<dbReference type="NCBIfam" id="TIGR01163">
    <property type="entry name" value="rpe"/>
    <property type="match status" value="1"/>
</dbReference>
<comment type="function">
    <text evidence="10">Catalyzes the reversible epimerization of D-ribulose 5-phosphate to D-xylulose 5-phosphate.</text>
</comment>
<evidence type="ECO:0000256" key="8">
    <source>
        <dbReference type="ARBA" id="ARBA00022723"/>
    </source>
</evidence>
<evidence type="ECO:0000256" key="7">
    <source>
        <dbReference type="ARBA" id="ARBA00013188"/>
    </source>
</evidence>
<dbReference type="Proteomes" id="UP000448292">
    <property type="component" value="Unassembled WGS sequence"/>
</dbReference>
<evidence type="ECO:0000313" key="16">
    <source>
        <dbReference type="Proteomes" id="UP000448292"/>
    </source>
</evidence>
<evidence type="ECO:0000256" key="9">
    <source>
        <dbReference type="ARBA" id="ARBA00023235"/>
    </source>
</evidence>
<evidence type="ECO:0000256" key="6">
    <source>
        <dbReference type="ARBA" id="ARBA00009541"/>
    </source>
</evidence>
<dbReference type="Pfam" id="PF00834">
    <property type="entry name" value="Ribul_P_3_epim"/>
    <property type="match status" value="1"/>
</dbReference>
<dbReference type="EC" id="5.1.3.1" evidence="7 10"/>
<comment type="cofactor">
    <cofactor evidence="4">
        <name>Zn(2+)</name>
        <dbReference type="ChEBI" id="CHEBI:29105"/>
    </cofactor>
</comment>
<feature type="binding site" evidence="10 13">
    <location>
        <position position="183"/>
    </location>
    <ligand>
        <name>a divalent metal cation</name>
        <dbReference type="ChEBI" id="CHEBI:60240"/>
    </ligand>
</feature>
<dbReference type="InterPro" id="IPR000056">
    <property type="entry name" value="Ribul_P_3_epim-like"/>
</dbReference>
<dbReference type="GO" id="GO:0019323">
    <property type="term" value="P:pentose catabolic process"/>
    <property type="evidence" value="ECO:0007669"/>
    <property type="project" value="UniProtKB-UniRule"/>
</dbReference>
<evidence type="ECO:0000256" key="13">
    <source>
        <dbReference type="PIRSR" id="PIRSR001461-2"/>
    </source>
</evidence>
<dbReference type="GO" id="GO:0005737">
    <property type="term" value="C:cytoplasm"/>
    <property type="evidence" value="ECO:0007669"/>
    <property type="project" value="UniProtKB-ARBA"/>
</dbReference>
<dbReference type="CDD" id="cd00429">
    <property type="entry name" value="RPE"/>
    <property type="match status" value="1"/>
</dbReference>
<keyword evidence="9 10" id="KW-0413">Isomerase</keyword>
<evidence type="ECO:0000256" key="2">
    <source>
        <dbReference type="ARBA" id="ARBA00001936"/>
    </source>
</evidence>
<dbReference type="GO" id="GO:0006098">
    <property type="term" value="P:pentose-phosphate shunt"/>
    <property type="evidence" value="ECO:0007669"/>
    <property type="project" value="UniProtKB-UniRule"/>
</dbReference>
<evidence type="ECO:0000256" key="5">
    <source>
        <dbReference type="ARBA" id="ARBA00001954"/>
    </source>
</evidence>
<feature type="binding site" evidence="10 13">
    <location>
        <position position="41"/>
    </location>
    <ligand>
        <name>a divalent metal cation</name>
        <dbReference type="ChEBI" id="CHEBI:60240"/>
    </ligand>
</feature>
<keyword evidence="13" id="KW-0862">Zinc</keyword>
<evidence type="ECO:0000256" key="4">
    <source>
        <dbReference type="ARBA" id="ARBA00001947"/>
    </source>
</evidence>
<dbReference type="PIRSF" id="PIRSF001461">
    <property type="entry name" value="RPE"/>
    <property type="match status" value="1"/>
</dbReference>
<dbReference type="PANTHER" id="PTHR11749">
    <property type="entry name" value="RIBULOSE-5-PHOSPHATE-3-EPIMERASE"/>
    <property type="match status" value="1"/>
</dbReference>
<keyword evidence="13" id="KW-0170">Cobalt</keyword>
<evidence type="ECO:0000256" key="3">
    <source>
        <dbReference type="ARBA" id="ARBA00001941"/>
    </source>
</evidence>
<feature type="binding site" evidence="10 14">
    <location>
        <position position="16"/>
    </location>
    <ligand>
        <name>substrate</name>
    </ligand>
</feature>
<comment type="cofactor">
    <cofactor evidence="3">
        <name>Co(2+)</name>
        <dbReference type="ChEBI" id="CHEBI:48828"/>
    </cofactor>
</comment>
<feature type="binding site" evidence="10 14">
    <location>
        <begin position="205"/>
        <end position="206"/>
    </location>
    <ligand>
        <name>substrate</name>
    </ligand>
</feature>
<sequence length="233" mass="25684">MSGLDRKRPSPILSPSLLSSDFSRLGEELEALKDAGLEWVHWDVMDGMFVPNITLGPPIIKKARKRSDLFFDVHLMIEKPERYLEEFADAGSDLLVVHAEASLHLERTISEIKRLGMKAGVALNPHTPLDHVHYLLPELDLVLIMTVNPGFGGQSFIEFTKEKIRDLAQEVARRSADTIIQVDGGVTAENAGELVSLGADCLVSGSAFFGHPPYAERHQTFRRAMDMGAGIAV</sequence>
<feature type="binding site" evidence="10 13">
    <location>
        <position position="43"/>
    </location>
    <ligand>
        <name>a divalent metal cation</name>
        <dbReference type="ChEBI" id="CHEBI:60240"/>
    </ligand>
</feature>
<feature type="binding site" evidence="10">
    <location>
        <begin position="183"/>
        <end position="185"/>
    </location>
    <ligand>
        <name>substrate</name>
    </ligand>
</feature>
<dbReference type="HAMAP" id="MF_02227">
    <property type="entry name" value="RPE"/>
    <property type="match status" value="1"/>
</dbReference>
<dbReference type="RefSeq" id="WP_144302720.1">
    <property type="nucleotide sequence ID" value="NZ_QMIE01000006.1"/>
</dbReference>
<feature type="binding site" evidence="14">
    <location>
        <position position="185"/>
    </location>
    <ligand>
        <name>substrate</name>
    </ligand>
</feature>
<dbReference type="Gene3D" id="3.20.20.70">
    <property type="entry name" value="Aldolase class I"/>
    <property type="match status" value="1"/>
</dbReference>
<keyword evidence="10 11" id="KW-0119">Carbohydrate metabolism</keyword>
<feature type="binding site" evidence="10 14">
    <location>
        <begin position="150"/>
        <end position="153"/>
    </location>
    <ligand>
        <name>substrate</name>
    </ligand>
</feature>